<dbReference type="Proteomes" id="UP000335415">
    <property type="component" value="Unassembled WGS sequence"/>
</dbReference>
<protein>
    <submittedName>
        <fullName evidence="1">ANR family transcriptional regulator</fullName>
    </submittedName>
</protein>
<dbReference type="AlphaFoldDB" id="A0A5J5G0U0"/>
<evidence type="ECO:0000313" key="1">
    <source>
        <dbReference type="EMBL" id="KAA8999337.1"/>
    </source>
</evidence>
<comment type="caution">
    <text evidence="1">The sequence shown here is derived from an EMBL/GenBank/DDBJ whole genome shotgun (WGS) entry which is preliminary data.</text>
</comment>
<dbReference type="RefSeq" id="WP_150435482.1">
    <property type="nucleotide sequence ID" value="NZ_VYKJ01000006.1"/>
</dbReference>
<keyword evidence="2" id="KW-1185">Reference proteome</keyword>
<name>A0A5J5G0U0_9GAMM</name>
<dbReference type="EMBL" id="VYKJ01000006">
    <property type="protein sequence ID" value="KAA8999337.1"/>
    <property type="molecule type" value="Genomic_DNA"/>
</dbReference>
<dbReference type="NCBIfam" id="NF033650">
    <property type="entry name" value="ANR_neg_reg"/>
    <property type="match status" value="1"/>
</dbReference>
<sequence>MKTKNNENGYQAVAELAYVEECSQNYRQAHELWTKASSPALHEINQVWADARSEHCCMRVVAGSR</sequence>
<reference evidence="1 2" key="1">
    <citation type="submission" date="2019-09" db="EMBL/GenBank/DDBJ databases">
        <authorList>
            <person name="Li Y."/>
        </authorList>
    </citation>
    <scope>NUCLEOTIDE SEQUENCE [LARGE SCALE GENOMIC DNA]</scope>
    <source>
        <strain evidence="1 2">L3-3HA</strain>
    </source>
</reference>
<accession>A0A5J5G0U0</accession>
<dbReference type="InterPro" id="IPR047666">
    <property type="entry name" value="ANR_neg_reg"/>
</dbReference>
<proteinExistence type="predicted"/>
<evidence type="ECO:0000313" key="2">
    <source>
        <dbReference type="Proteomes" id="UP000335415"/>
    </source>
</evidence>
<gene>
    <name evidence="1" type="ORF">FJU30_13435</name>
</gene>
<organism evidence="1 2">
    <name type="scientific">Affinibrenneria salicis</name>
    <dbReference type="NCBI Taxonomy" id="2590031"/>
    <lineage>
        <taxon>Bacteria</taxon>
        <taxon>Pseudomonadati</taxon>
        <taxon>Pseudomonadota</taxon>
        <taxon>Gammaproteobacteria</taxon>
        <taxon>Enterobacterales</taxon>
        <taxon>Pectobacteriaceae</taxon>
        <taxon>Affinibrenneria</taxon>
    </lineage>
</organism>